<accession>A0A813GCB8</accession>
<sequence length="112" mass="12282">ANSESSKRVREASLSRSFASPVAKSRRKGTPDVHNSVIKLFASHVQPNYAQPWCSDAQTSSTSTAWPIRLANGALRLVTNAHSVEHASLVQVKRHSFEQKWVAKVLCIGPDC</sequence>
<protein>
    <submittedName>
        <fullName evidence="2">Uncharacterized protein</fullName>
    </submittedName>
</protein>
<dbReference type="Proteomes" id="UP000654075">
    <property type="component" value="Unassembled WGS sequence"/>
</dbReference>
<feature type="compositionally biased region" description="Basic and acidic residues" evidence="1">
    <location>
        <begin position="1"/>
        <end position="13"/>
    </location>
</feature>
<reference evidence="2" key="1">
    <citation type="submission" date="2021-02" db="EMBL/GenBank/DDBJ databases">
        <authorList>
            <person name="Dougan E. K."/>
            <person name="Rhodes N."/>
            <person name="Thang M."/>
            <person name="Chan C."/>
        </authorList>
    </citation>
    <scope>NUCLEOTIDE SEQUENCE</scope>
</reference>
<dbReference type="PANTHER" id="PTHR45980:SF9">
    <property type="entry name" value="PROTEASE DO-LIKE 10, MITOCHONDRIAL-RELATED"/>
    <property type="match status" value="1"/>
</dbReference>
<evidence type="ECO:0000313" key="2">
    <source>
        <dbReference type="EMBL" id="CAE8624744.1"/>
    </source>
</evidence>
<proteinExistence type="predicted"/>
<feature type="region of interest" description="Disordered" evidence="1">
    <location>
        <begin position="1"/>
        <end position="31"/>
    </location>
</feature>
<gene>
    <name evidence="2" type="ORF">PGLA1383_LOCUS41849</name>
</gene>
<feature type="non-terminal residue" evidence="2">
    <location>
        <position position="1"/>
    </location>
</feature>
<evidence type="ECO:0000313" key="3">
    <source>
        <dbReference type="Proteomes" id="UP000654075"/>
    </source>
</evidence>
<dbReference type="GO" id="GO:0004252">
    <property type="term" value="F:serine-type endopeptidase activity"/>
    <property type="evidence" value="ECO:0007669"/>
    <property type="project" value="TreeGrafter"/>
</dbReference>
<dbReference type="AlphaFoldDB" id="A0A813GCB8"/>
<organism evidence="2 3">
    <name type="scientific">Polarella glacialis</name>
    <name type="common">Dinoflagellate</name>
    <dbReference type="NCBI Taxonomy" id="89957"/>
    <lineage>
        <taxon>Eukaryota</taxon>
        <taxon>Sar</taxon>
        <taxon>Alveolata</taxon>
        <taxon>Dinophyceae</taxon>
        <taxon>Suessiales</taxon>
        <taxon>Suessiaceae</taxon>
        <taxon>Polarella</taxon>
    </lineage>
</organism>
<feature type="non-terminal residue" evidence="2">
    <location>
        <position position="112"/>
    </location>
</feature>
<evidence type="ECO:0000256" key="1">
    <source>
        <dbReference type="SAM" id="MobiDB-lite"/>
    </source>
</evidence>
<dbReference type="OrthoDB" id="4217619at2759"/>
<dbReference type="PANTHER" id="PTHR45980">
    <property type="match status" value="1"/>
</dbReference>
<comment type="caution">
    <text evidence="2">The sequence shown here is derived from an EMBL/GenBank/DDBJ whole genome shotgun (WGS) entry which is preliminary data.</text>
</comment>
<name>A0A813GCB8_POLGL</name>
<keyword evidence="3" id="KW-1185">Reference proteome</keyword>
<dbReference type="EMBL" id="CAJNNV010028479">
    <property type="protein sequence ID" value="CAE8624744.1"/>
    <property type="molecule type" value="Genomic_DNA"/>
</dbReference>